<keyword evidence="1" id="KW-1133">Transmembrane helix</keyword>
<feature type="transmembrane region" description="Helical" evidence="1">
    <location>
        <begin position="84"/>
        <end position="106"/>
    </location>
</feature>
<protein>
    <submittedName>
        <fullName evidence="2">Uncharacterized protein</fullName>
    </submittedName>
</protein>
<name>A0A1F7Z724_9BACT</name>
<reference evidence="2 3" key="1">
    <citation type="journal article" date="2016" name="Nat. Commun.">
        <title>Thousands of microbial genomes shed light on interconnected biogeochemical processes in an aquifer system.</title>
        <authorList>
            <person name="Anantharaman K."/>
            <person name="Brown C.T."/>
            <person name="Hug L.A."/>
            <person name="Sharon I."/>
            <person name="Castelle C.J."/>
            <person name="Probst A.J."/>
            <person name="Thomas B.C."/>
            <person name="Singh A."/>
            <person name="Wilkins M.J."/>
            <person name="Karaoz U."/>
            <person name="Brodie E.L."/>
            <person name="Williams K.H."/>
            <person name="Hubbard S.S."/>
            <person name="Banfield J.F."/>
        </authorList>
    </citation>
    <scope>NUCLEOTIDE SEQUENCE [LARGE SCALE GENOMIC DNA]</scope>
</reference>
<dbReference type="AlphaFoldDB" id="A0A1F7Z724"/>
<accession>A0A1F7Z724</accession>
<evidence type="ECO:0000313" key="2">
    <source>
        <dbReference type="EMBL" id="OGM34899.1"/>
    </source>
</evidence>
<evidence type="ECO:0000256" key="1">
    <source>
        <dbReference type="SAM" id="Phobius"/>
    </source>
</evidence>
<sequence length="109" mass="12365">MLTNLSKLPLRWLGLVQALGVTLYCALVGLLIWKGNEFFGAPIYLGPVMFLVLFIVSALICASIVFYHPCILFFEGKKRQAIDLVLITTGWLFLFFLIILFLSVLIRRV</sequence>
<keyword evidence="1" id="KW-0812">Transmembrane</keyword>
<feature type="transmembrane region" description="Helical" evidence="1">
    <location>
        <begin position="45"/>
        <end position="72"/>
    </location>
</feature>
<keyword evidence="1" id="KW-0472">Membrane</keyword>
<dbReference type="STRING" id="1802505.A3D01_00285"/>
<dbReference type="Proteomes" id="UP000177169">
    <property type="component" value="Unassembled WGS sequence"/>
</dbReference>
<feature type="transmembrane region" description="Helical" evidence="1">
    <location>
        <begin position="12"/>
        <end position="33"/>
    </location>
</feature>
<organism evidence="2 3">
    <name type="scientific">Candidatus Woesebacteria bacterium RIFCSPHIGHO2_02_FULL_39_13</name>
    <dbReference type="NCBI Taxonomy" id="1802505"/>
    <lineage>
        <taxon>Bacteria</taxon>
        <taxon>Candidatus Woeseibacteriota</taxon>
    </lineage>
</organism>
<dbReference type="EMBL" id="MGGR01000002">
    <property type="protein sequence ID" value="OGM34899.1"/>
    <property type="molecule type" value="Genomic_DNA"/>
</dbReference>
<comment type="caution">
    <text evidence="2">The sequence shown here is derived from an EMBL/GenBank/DDBJ whole genome shotgun (WGS) entry which is preliminary data.</text>
</comment>
<gene>
    <name evidence="2" type="ORF">A3D01_00285</name>
</gene>
<proteinExistence type="predicted"/>
<evidence type="ECO:0000313" key="3">
    <source>
        <dbReference type="Proteomes" id="UP000177169"/>
    </source>
</evidence>